<feature type="region of interest" description="Disordered" evidence="1">
    <location>
        <begin position="643"/>
        <end position="668"/>
    </location>
</feature>
<reference evidence="3 4" key="1">
    <citation type="submission" date="2017-12" db="EMBL/GenBank/DDBJ databases">
        <title>Kangiella profundi FT102 completed genome.</title>
        <authorList>
            <person name="Xu J."/>
            <person name="Wang J."/>
            <person name="Lu Y."/>
        </authorList>
    </citation>
    <scope>NUCLEOTIDE SEQUENCE [LARGE SCALE GENOMIC DNA]</scope>
    <source>
        <strain evidence="3 4">FT102</strain>
    </source>
</reference>
<dbReference type="EMBL" id="CP025120">
    <property type="protein sequence ID" value="AUD78125.1"/>
    <property type="molecule type" value="Genomic_DNA"/>
</dbReference>
<dbReference type="Pfam" id="PF17963">
    <property type="entry name" value="Big_9"/>
    <property type="match status" value="1"/>
</dbReference>
<keyword evidence="4" id="KW-1185">Reference proteome</keyword>
<proteinExistence type="predicted"/>
<dbReference type="Gene3D" id="2.60.40.10">
    <property type="entry name" value="Immunoglobulins"/>
    <property type="match status" value="1"/>
</dbReference>
<dbReference type="Gene3D" id="2.60.40.2810">
    <property type="match status" value="1"/>
</dbReference>
<keyword evidence="2" id="KW-0732">Signal</keyword>
<dbReference type="InterPro" id="IPR013783">
    <property type="entry name" value="Ig-like_fold"/>
</dbReference>
<feature type="chain" id="PRO_5043994333" evidence="2">
    <location>
        <begin position="26"/>
        <end position="668"/>
    </location>
</feature>
<name>A0A2K9A2N5_9GAMM</name>
<dbReference type="Proteomes" id="UP000232693">
    <property type="component" value="Chromosome"/>
</dbReference>
<organism evidence="3 4">
    <name type="scientific">Kangiella profundi</name>
    <dbReference type="NCBI Taxonomy" id="1561924"/>
    <lineage>
        <taxon>Bacteria</taxon>
        <taxon>Pseudomonadati</taxon>
        <taxon>Pseudomonadota</taxon>
        <taxon>Gammaproteobacteria</taxon>
        <taxon>Kangiellales</taxon>
        <taxon>Kangiellaceae</taxon>
        <taxon>Kangiella</taxon>
    </lineage>
</organism>
<accession>A0A2K9A2N5</accession>
<protein>
    <submittedName>
        <fullName evidence="3">Peptidase M11 gametolysin</fullName>
    </submittedName>
</protein>
<evidence type="ECO:0000256" key="1">
    <source>
        <dbReference type="SAM" id="MobiDB-lite"/>
    </source>
</evidence>
<dbReference type="KEGG" id="kpd:CW740_02280"/>
<feature type="compositionally biased region" description="Low complexity" evidence="1">
    <location>
        <begin position="643"/>
        <end position="653"/>
    </location>
</feature>
<evidence type="ECO:0000313" key="4">
    <source>
        <dbReference type="Proteomes" id="UP000232693"/>
    </source>
</evidence>
<dbReference type="Pfam" id="PF05548">
    <property type="entry name" value="Peptidase_M11"/>
    <property type="match status" value="1"/>
</dbReference>
<dbReference type="AlphaFoldDB" id="A0A2K9A2N5"/>
<dbReference type="InterPro" id="IPR008752">
    <property type="entry name" value="Peptidase_M11"/>
</dbReference>
<dbReference type="SUPFAM" id="SSF55486">
    <property type="entry name" value="Metalloproteases ('zincins'), catalytic domain"/>
    <property type="match status" value="1"/>
</dbReference>
<evidence type="ECO:0000313" key="3">
    <source>
        <dbReference type="EMBL" id="AUD78125.1"/>
    </source>
</evidence>
<dbReference type="OrthoDB" id="220114at2"/>
<gene>
    <name evidence="3" type="ORF">CW740_02280</name>
</gene>
<feature type="signal peptide" evidence="2">
    <location>
        <begin position="1"/>
        <end position="25"/>
    </location>
</feature>
<sequence>MNYLLKGALASAGIFVSLFSAGSFAKDNVVEGTITINIEDDFVNKRSELSYRLVNSQGKATEVLFDKVPHWLASNQKVRIYGQFDKGKLKASPDSVSLLLDESSSSTTQATTQASTVSGTHQLLVAEINFAINPIVRFSSAQLYDTLFNTAHQYFLESSYQQFGLTGHALEPITVDVDVSTCDTYAISNAADAIIRQRGYEPTNYDHVMYVIPTHPNCTWSGKANVQGPLSWIKRFESDVVHHELGHNLGLYHAHSKDCDTQVTADSGCVVGDYGDFISGMGNARETNHFNAFQKEQLGWMNDKVATITQSTEVVLSPLEINDSNTKVAKIFKQTKASGQNEWYYLEYRQAIGFNAHLADSYPQFLTGVRLREGTDNAPNDSYLLDTTPETLSWTDITLQPGQTYHDSANDVSITLASSNAGGAVIQVNYGQAPAICQNQAPTIEPISNTSVVTTAGSNLELAYKVTNRDSTECSSSTFNLSSSTDSYINGSFNYSNISLAPGASQEVNLSLAVDANAPSGVYAVTSKVSHGQTLQSDQDNAAVTVEEQTVVSNTAPVALNDMVILPSKTSITFSPLTNDYDPDGDKITIIGVEQGSKGDVILNSDNSLTYIPGKPFKDTDSFSYTISDGKLTTSALVQISLDSGTSDNSDSTTGGGKGGNKGGGRNK</sequence>
<evidence type="ECO:0000256" key="2">
    <source>
        <dbReference type="SAM" id="SignalP"/>
    </source>
</evidence>
<feature type="compositionally biased region" description="Gly residues" evidence="1">
    <location>
        <begin position="654"/>
        <end position="668"/>
    </location>
</feature>
<dbReference type="RefSeq" id="WP_106646006.1">
    <property type="nucleotide sequence ID" value="NZ_BMGO01000002.1"/>
</dbReference>